<gene>
    <name evidence="2" type="ORF">ACFFHU_22810</name>
</gene>
<evidence type="ECO:0000313" key="3">
    <source>
        <dbReference type="Proteomes" id="UP001589894"/>
    </source>
</evidence>
<feature type="domain" description="NAD(P)-binding" evidence="1">
    <location>
        <begin position="7"/>
        <end position="177"/>
    </location>
</feature>
<keyword evidence="3" id="KW-1185">Reference proteome</keyword>
<proteinExistence type="predicted"/>
<dbReference type="InterPro" id="IPR016040">
    <property type="entry name" value="NAD(P)-bd_dom"/>
</dbReference>
<sequence>MTTLITGASGAVGGAVLRALHAAGHPLRASSRRPERLSLPVGVEAVPLDLARPDTVAAAFDGVDQVFLYAEPGGIDELIRAAETAGVRHVVLLSSSAVLSPDAESQPLGRHHLLVERALRRSDLDATLLRPGSFAGNAHGWAHPIRAGGPVELPYPQARMAPIHEADIADVAVVALTGAARTGREVTLTGPEALTLGEQVGQIAARLGRDIPVRELSRAEAERQWSRFMPADLAASLLDYQAGQVGVTPEITDAAQFTGRPARTFGQWVDEHLDAFRPG</sequence>
<dbReference type="InterPro" id="IPR051604">
    <property type="entry name" value="Ergot_Alk_Oxidoreductase"/>
</dbReference>
<comment type="caution">
    <text evidence="2">The sequence shown here is derived from an EMBL/GenBank/DDBJ whole genome shotgun (WGS) entry which is preliminary data.</text>
</comment>
<dbReference type="Pfam" id="PF13460">
    <property type="entry name" value="NAD_binding_10"/>
    <property type="match status" value="1"/>
</dbReference>
<dbReference type="PANTHER" id="PTHR43162">
    <property type="match status" value="1"/>
</dbReference>
<protein>
    <submittedName>
        <fullName evidence="2">SDR family oxidoreductase</fullName>
    </submittedName>
</protein>
<name>A0ABV6P2Q2_9ACTN</name>
<dbReference type="EMBL" id="JBHLUE010000019">
    <property type="protein sequence ID" value="MFC0566959.1"/>
    <property type="molecule type" value="Genomic_DNA"/>
</dbReference>
<dbReference type="SUPFAM" id="SSF51735">
    <property type="entry name" value="NAD(P)-binding Rossmann-fold domains"/>
    <property type="match status" value="1"/>
</dbReference>
<accession>A0ABV6P2Q2</accession>
<dbReference type="PANTHER" id="PTHR43162:SF1">
    <property type="entry name" value="PRESTALK A DIFFERENTIATION PROTEIN A"/>
    <property type="match status" value="1"/>
</dbReference>
<dbReference type="InterPro" id="IPR036291">
    <property type="entry name" value="NAD(P)-bd_dom_sf"/>
</dbReference>
<dbReference type="RefSeq" id="WP_377342077.1">
    <property type="nucleotide sequence ID" value="NZ_JBHLUE010000019.1"/>
</dbReference>
<evidence type="ECO:0000313" key="2">
    <source>
        <dbReference type="EMBL" id="MFC0566959.1"/>
    </source>
</evidence>
<dbReference type="Gene3D" id="3.40.50.720">
    <property type="entry name" value="NAD(P)-binding Rossmann-like Domain"/>
    <property type="match status" value="1"/>
</dbReference>
<evidence type="ECO:0000259" key="1">
    <source>
        <dbReference type="Pfam" id="PF13460"/>
    </source>
</evidence>
<organism evidence="2 3">
    <name type="scientific">Plantactinospora siamensis</name>
    <dbReference type="NCBI Taxonomy" id="555372"/>
    <lineage>
        <taxon>Bacteria</taxon>
        <taxon>Bacillati</taxon>
        <taxon>Actinomycetota</taxon>
        <taxon>Actinomycetes</taxon>
        <taxon>Micromonosporales</taxon>
        <taxon>Micromonosporaceae</taxon>
        <taxon>Plantactinospora</taxon>
    </lineage>
</organism>
<reference evidence="2 3" key="1">
    <citation type="submission" date="2024-09" db="EMBL/GenBank/DDBJ databases">
        <authorList>
            <person name="Sun Q."/>
            <person name="Mori K."/>
        </authorList>
    </citation>
    <scope>NUCLEOTIDE SEQUENCE [LARGE SCALE GENOMIC DNA]</scope>
    <source>
        <strain evidence="2 3">TBRC 2205</strain>
    </source>
</reference>
<dbReference type="Proteomes" id="UP001589894">
    <property type="component" value="Unassembled WGS sequence"/>
</dbReference>